<sequence length="86" mass="9641">TTKFSRDPRFAHHWPSGKVAASGIKPNSPEDPPCMWVWRTLNRTSWVNRPFAGVVRKFGDGCQMSFSLSDHGSKLRGPSQNSLVLE</sequence>
<feature type="region of interest" description="Disordered" evidence="1">
    <location>
        <begin position="1"/>
        <end position="29"/>
    </location>
</feature>
<dbReference type="Proteomes" id="UP000499080">
    <property type="component" value="Unassembled WGS sequence"/>
</dbReference>
<protein>
    <submittedName>
        <fullName evidence="2">Uncharacterized protein</fullName>
    </submittedName>
</protein>
<dbReference type="EMBL" id="BGPR01003478">
    <property type="protein sequence ID" value="GBM88610.1"/>
    <property type="molecule type" value="Genomic_DNA"/>
</dbReference>
<feature type="compositionally biased region" description="Basic and acidic residues" evidence="1">
    <location>
        <begin position="1"/>
        <end position="10"/>
    </location>
</feature>
<dbReference type="AlphaFoldDB" id="A0A4Y2JEV9"/>
<proteinExistence type="predicted"/>
<reference evidence="2 3" key="1">
    <citation type="journal article" date="2019" name="Sci. Rep.">
        <title>Orb-weaving spider Araneus ventricosus genome elucidates the spidroin gene catalogue.</title>
        <authorList>
            <person name="Kono N."/>
            <person name="Nakamura H."/>
            <person name="Ohtoshi R."/>
            <person name="Moran D.A.P."/>
            <person name="Shinohara A."/>
            <person name="Yoshida Y."/>
            <person name="Fujiwara M."/>
            <person name="Mori M."/>
            <person name="Tomita M."/>
            <person name="Arakawa K."/>
        </authorList>
    </citation>
    <scope>NUCLEOTIDE SEQUENCE [LARGE SCALE GENOMIC DNA]</scope>
</reference>
<keyword evidence="3" id="KW-1185">Reference proteome</keyword>
<comment type="caution">
    <text evidence="2">The sequence shown here is derived from an EMBL/GenBank/DDBJ whole genome shotgun (WGS) entry which is preliminary data.</text>
</comment>
<accession>A0A4Y2JEV9</accession>
<evidence type="ECO:0000256" key="1">
    <source>
        <dbReference type="SAM" id="MobiDB-lite"/>
    </source>
</evidence>
<organism evidence="2 3">
    <name type="scientific">Araneus ventricosus</name>
    <name type="common">Orbweaver spider</name>
    <name type="synonym">Epeira ventricosa</name>
    <dbReference type="NCBI Taxonomy" id="182803"/>
    <lineage>
        <taxon>Eukaryota</taxon>
        <taxon>Metazoa</taxon>
        <taxon>Ecdysozoa</taxon>
        <taxon>Arthropoda</taxon>
        <taxon>Chelicerata</taxon>
        <taxon>Arachnida</taxon>
        <taxon>Araneae</taxon>
        <taxon>Araneomorphae</taxon>
        <taxon>Entelegynae</taxon>
        <taxon>Araneoidea</taxon>
        <taxon>Araneidae</taxon>
        <taxon>Araneus</taxon>
    </lineage>
</organism>
<evidence type="ECO:0000313" key="2">
    <source>
        <dbReference type="EMBL" id="GBM88610.1"/>
    </source>
</evidence>
<name>A0A4Y2JEV9_ARAVE</name>
<evidence type="ECO:0000313" key="3">
    <source>
        <dbReference type="Proteomes" id="UP000499080"/>
    </source>
</evidence>
<gene>
    <name evidence="2" type="ORF">AVEN_174344_1</name>
</gene>
<feature type="non-terminal residue" evidence="2">
    <location>
        <position position="1"/>
    </location>
</feature>